<dbReference type="AlphaFoldDB" id="A0AAV4WBI9"/>
<reference evidence="1 2" key="1">
    <citation type="submission" date="2021-06" db="EMBL/GenBank/DDBJ databases">
        <title>Caerostris extrusa draft genome.</title>
        <authorList>
            <person name="Kono N."/>
            <person name="Arakawa K."/>
        </authorList>
    </citation>
    <scope>NUCLEOTIDE SEQUENCE [LARGE SCALE GENOMIC DNA]</scope>
</reference>
<protein>
    <submittedName>
        <fullName evidence="1">Uncharacterized protein</fullName>
    </submittedName>
</protein>
<proteinExistence type="predicted"/>
<accession>A0AAV4WBI9</accession>
<dbReference type="EMBL" id="BPLR01015952">
    <property type="protein sequence ID" value="GIY79997.1"/>
    <property type="molecule type" value="Genomic_DNA"/>
</dbReference>
<keyword evidence="2" id="KW-1185">Reference proteome</keyword>
<evidence type="ECO:0000313" key="2">
    <source>
        <dbReference type="Proteomes" id="UP001054945"/>
    </source>
</evidence>
<name>A0AAV4WBI9_CAEEX</name>
<sequence>MVRARGRLMDKIIQNDVPGVKKAHPPTPCKMLRSTIYSLEESTGLSDANNSLNHIESFSITTTTSLHFWLFFFFTRLSTTPSISTSSAAQPPHHTLELHPYQDILTKTEMSSTG</sequence>
<evidence type="ECO:0000313" key="1">
    <source>
        <dbReference type="EMBL" id="GIY79997.1"/>
    </source>
</evidence>
<dbReference type="Proteomes" id="UP001054945">
    <property type="component" value="Unassembled WGS sequence"/>
</dbReference>
<comment type="caution">
    <text evidence="1">The sequence shown here is derived from an EMBL/GenBank/DDBJ whole genome shotgun (WGS) entry which is preliminary data.</text>
</comment>
<gene>
    <name evidence="1" type="ORF">CEXT_385741</name>
</gene>
<organism evidence="1 2">
    <name type="scientific">Caerostris extrusa</name>
    <name type="common">Bark spider</name>
    <name type="synonym">Caerostris bankana</name>
    <dbReference type="NCBI Taxonomy" id="172846"/>
    <lineage>
        <taxon>Eukaryota</taxon>
        <taxon>Metazoa</taxon>
        <taxon>Ecdysozoa</taxon>
        <taxon>Arthropoda</taxon>
        <taxon>Chelicerata</taxon>
        <taxon>Arachnida</taxon>
        <taxon>Araneae</taxon>
        <taxon>Araneomorphae</taxon>
        <taxon>Entelegynae</taxon>
        <taxon>Araneoidea</taxon>
        <taxon>Araneidae</taxon>
        <taxon>Caerostris</taxon>
    </lineage>
</organism>